<gene>
    <name evidence="1" type="ORF">C427_5208</name>
</gene>
<dbReference type="Proteomes" id="UP000011864">
    <property type="component" value="Chromosome"/>
</dbReference>
<dbReference type="KEGG" id="gps:C427_5208"/>
<keyword evidence="2" id="KW-1185">Reference proteome</keyword>
<organism evidence="1 2">
    <name type="scientific">Paraglaciecola psychrophila 170</name>
    <dbReference type="NCBI Taxonomy" id="1129794"/>
    <lineage>
        <taxon>Bacteria</taxon>
        <taxon>Pseudomonadati</taxon>
        <taxon>Pseudomonadota</taxon>
        <taxon>Gammaproteobacteria</taxon>
        <taxon>Alteromonadales</taxon>
        <taxon>Alteromonadaceae</taxon>
        <taxon>Paraglaciecola</taxon>
    </lineage>
</organism>
<reference evidence="1 2" key="1">
    <citation type="journal article" date="2013" name="Genome Announc.">
        <title>Complete Genome Sequence of Glaciecola psychrophila Strain 170T.</title>
        <authorList>
            <person name="Yin J."/>
            <person name="Chen J."/>
            <person name="Liu G."/>
            <person name="Yu Y."/>
            <person name="Song L."/>
            <person name="Wang X."/>
            <person name="Qu X."/>
        </authorList>
    </citation>
    <scope>NUCLEOTIDE SEQUENCE [LARGE SCALE GENOMIC DNA]</scope>
    <source>
        <strain evidence="1 2">170</strain>
    </source>
</reference>
<name>M4RUC7_9ALTE</name>
<sequence length="53" mass="6201">MIRQSSQKRIIDWFSQAGVQADGSMFKTSTSYEKIKRKKVILEQRKLINLRSA</sequence>
<accession>M4RUC7</accession>
<dbReference type="EMBL" id="CP003837">
    <property type="protein sequence ID" value="AGH47305.1"/>
    <property type="molecule type" value="Genomic_DNA"/>
</dbReference>
<dbReference type="AlphaFoldDB" id="M4RUC7"/>
<dbReference type="PATRIC" id="fig|1129794.4.peg.5190"/>
<protein>
    <submittedName>
        <fullName evidence="1">Uncharacterized protein</fullName>
    </submittedName>
</protein>
<evidence type="ECO:0000313" key="1">
    <source>
        <dbReference type="EMBL" id="AGH47305.1"/>
    </source>
</evidence>
<evidence type="ECO:0000313" key="2">
    <source>
        <dbReference type="Proteomes" id="UP000011864"/>
    </source>
</evidence>
<dbReference type="HOGENOM" id="CLU_3064440_0_0_6"/>
<proteinExistence type="predicted"/>